<dbReference type="Proteomes" id="UP001501079">
    <property type="component" value="Unassembled WGS sequence"/>
</dbReference>
<gene>
    <name evidence="2" type="ORF">GCM10022287_26840</name>
</gene>
<protein>
    <submittedName>
        <fullName evidence="2">Uncharacterized protein</fullName>
    </submittedName>
</protein>
<sequence length="127" mass="12883">MTETSTRSGGLRRGVRRAGALTAAAGLLLVGVLMAGPAVAAAAEPVTPVAISETIEPELGPVTDDTIMPISEEAAIEPISEVVETLTRPLGLSIFLASALTLGAGGIAIARVAGQRKQQAARVESRK</sequence>
<dbReference type="EMBL" id="BAABBW010000004">
    <property type="protein sequence ID" value="GAA4177683.1"/>
    <property type="molecule type" value="Genomic_DNA"/>
</dbReference>
<keyword evidence="3" id="KW-1185">Reference proteome</keyword>
<organism evidence="2 3">
    <name type="scientific">Gryllotalpicola koreensis</name>
    <dbReference type="NCBI Taxonomy" id="993086"/>
    <lineage>
        <taxon>Bacteria</taxon>
        <taxon>Bacillati</taxon>
        <taxon>Actinomycetota</taxon>
        <taxon>Actinomycetes</taxon>
        <taxon>Micrococcales</taxon>
        <taxon>Microbacteriaceae</taxon>
        <taxon>Gryllotalpicola</taxon>
    </lineage>
</organism>
<evidence type="ECO:0000313" key="3">
    <source>
        <dbReference type="Proteomes" id="UP001501079"/>
    </source>
</evidence>
<name>A0ABP8A4I6_9MICO</name>
<keyword evidence="1" id="KW-0472">Membrane</keyword>
<reference evidence="3" key="1">
    <citation type="journal article" date="2019" name="Int. J. Syst. Evol. Microbiol.">
        <title>The Global Catalogue of Microorganisms (GCM) 10K type strain sequencing project: providing services to taxonomists for standard genome sequencing and annotation.</title>
        <authorList>
            <consortium name="The Broad Institute Genomics Platform"/>
            <consortium name="The Broad Institute Genome Sequencing Center for Infectious Disease"/>
            <person name="Wu L."/>
            <person name="Ma J."/>
        </authorList>
    </citation>
    <scope>NUCLEOTIDE SEQUENCE [LARGE SCALE GENOMIC DNA]</scope>
    <source>
        <strain evidence="3">JCM 17591</strain>
    </source>
</reference>
<accession>A0ABP8A4I6</accession>
<evidence type="ECO:0000256" key="1">
    <source>
        <dbReference type="SAM" id="Phobius"/>
    </source>
</evidence>
<feature type="transmembrane region" description="Helical" evidence="1">
    <location>
        <begin position="90"/>
        <end position="113"/>
    </location>
</feature>
<proteinExistence type="predicted"/>
<evidence type="ECO:0000313" key="2">
    <source>
        <dbReference type="EMBL" id="GAA4177683.1"/>
    </source>
</evidence>
<dbReference type="InterPro" id="IPR006311">
    <property type="entry name" value="TAT_signal"/>
</dbReference>
<dbReference type="PROSITE" id="PS51318">
    <property type="entry name" value="TAT"/>
    <property type="match status" value="1"/>
</dbReference>
<dbReference type="RefSeq" id="WP_344755235.1">
    <property type="nucleotide sequence ID" value="NZ_BAABBW010000004.1"/>
</dbReference>
<keyword evidence="1" id="KW-0812">Transmembrane</keyword>
<comment type="caution">
    <text evidence="2">The sequence shown here is derived from an EMBL/GenBank/DDBJ whole genome shotgun (WGS) entry which is preliminary data.</text>
</comment>
<keyword evidence="1" id="KW-1133">Transmembrane helix</keyword>